<organism evidence="1 2">
    <name type="scientific">Lingula anatina</name>
    <name type="common">Brachiopod</name>
    <name type="synonym">Lingula unguis</name>
    <dbReference type="NCBI Taxonomy" id="7574"/>
    <lineage>
        <taxon>Eukaryota</taxon>
        <taxon>Metazoa</taxon>
        <taxon>Spiralia</taxon>
        <taxon>Lophotrochozoa</taxon>
        <taxon>Brachiopoda</taxon>
        <taxon>Linguliformea</taxon>
        <taxon>Lingulata</taxon>
        <taxon>Lingulida</taxon>
        <taxon>Linguloidea</taxon>
        <taxon>Lingulidae</taxon>
        <taxon>Lingula</taxon>
    </lineage>
</organism>
<reference evidence="2" key="1">
    <citation type="submission" date="2025-08" db="UniProtKB">
        <authorList>
            <consortium name="RefSeq"/>
        </authorList>
    </citation>
    <scope>IDENTIFICATION</scope>
    <source>
        <tissue evidence="2">Gonads</tissue>
    </source>
</reference>
<protein>
    <submittedName>
        <fullName evidence="2">Uncharacterized protein LOC106157225 isoform X1</fullName>
    </submittedName>
</protein>
<dbReference type="RefSeq" id="XP_013388268.1">
    <property type="nucleotide sequence ID" value="XM_013532814.1"/>
</dbReference>
<dbReference type="AlphaFoldDB" id="A0A1S3HQD6"/>
<evidence type="ECO:0000313" key="1">
    <source>
        <dbReference type="Proteomes" id="UP000085678"/>
    </source>
</evidence>
<proteinExistence type="predicted"/>
<keyword evidence="1" id="KW-1185">Reference proteome</keyword>
<sequence length="110" mass="12026">MAVFCTGDQSCDCQCESDWSACTASCGGGLQTRSCSDSSIVTRVCNPQACVRVLEPLGFWPLQIYTKGRDCSRHGNNADVQGVSFKRGKISKTIKEGNEFIFKDHILVLL</sequence>
<accession>A0A1S3HQD6</accession>
<dbReference type="InterPro" id="IPR000884">
    <property type="entry name" value="TSP1_rpt"/>
</dbReference>
<dbReference type="GeneID" id="106157225"/>
<dbReference type="KEGG" id="lak:106157225"/>
<dbReference type="Proteomes" id="UP000085678">
    <property type="component" value="Unplaced"/>
</dbReference>
<gene>
    <name evidence="2" type="primary">LOC106157225</name>
</gene>
<dbReference type="OrthoDB" id="5966010at2759"/>
<name>A0A1S3HQD6_LINAN</name>
<dbReference type="PROSITE" id="PS50092">
    <property type="entry name" value="TSP1"/>
    <property type="match status" value="1"/>
</dbReference>
<evidence type="ECO:0000313" key="2">
    <source>
        <dbReference type="RefSeq" id="XP_013388268.1"/>
    </source>
</evidence>